<feature type="domain" description="H-type lectin" evidence="2">
    <location>
        <begin position="208"/>
        <end position="275"/>
    </location>
</feature>
<comment type="caution">
    <text evidence="3">The sequence shown here is derived from an EMBL/GenBank/DDBJ whole genome shotgun (WGS) entry which is preliminary data.</text>
</comment>
<feature type="domain" description="H-type lectin" evidence="2">
    <location>
        <begin position="114"/>
        <end position="179"/>
    </location>
</feature>
<reference evidence="3" key="1">
    <citation type="submission" date="2022-07" db="EMBL/GenBank/DDBJ databases">
        <title>Genome Sequence of Leucocoprinus birnbaumii.</title>
        <authorList>
            <person name="Buettner E."/>
        </authorList>
    </citation>
    <scope>NUCLEOTIDE SEQUENCE</scope>
    <source>
        <strain evidence="3">VT141</strain>
    </source>
</reference>
<dbReference type="Proteomes" id="UP001213000">
    <property type="component" value="Unassembled WGS sequence"/>
</dbReference>
<dbReference type="GO" id="GO:0098609">
    <property type="term" value="P:cell-cell adhesion"/>
    <property type="evidence" value="ECO:0007669"/>
    <property type="project" value="TreeGrafter"/>
</dbReference>
<dbReference type="EMBL" id="JANIEX010000362">
    <property type="protein sequence ID" value="KAJ3568179.1"/>
    <property type="molecule type" value="Genomic_DNA"/>
</dbReference>
<dbReference type="AlphaFoldDB" id="A0AAD5VS09"/>
<sequence length="276" mass="31342">MSSITSFDSQSVRAWTDPQDDTSARIPFPSAFVLPPRLPLGIRQLDIDNDANIRARTMANNITSQSADYHVMTWGGTKLYSGIVNSLNLAPYNLEFSSGEVTRDLKGADDPASVRVDFERPFISPPTVIVFFSHINLDQNYNWRLKTSATHIDQEGFTLNIETWWDTILYEAKVSWIAYPSDRPEVWSTSVNTMEVRPYDRPQTTASKAVTFPTSAGFYKRPRIFVGFDWFDINCKHNFRLRAYVDNVHVGGLTWHIDTWSDSIVYSAGASIIAIR</sequence>
<feature type="compositionally biased region" description="Polar residues" evidence="1">
    <location>
        <begin position="1"/>
        <end position="13"/>
    </location>
</feature>
<evidence type="ECO:0000313" key="4">
    <source>
        <dbReference type="Proteomes" id="UP001213000"/>
    </source>
</evidence>
<dbReference type="GO" id="GO:0009986">
    <property type="term" value="C:cell surface"/>
    <property type="evidence" value="ECO:0007669"/>
    <property type="project" value="TreeGrafter"/>
</dbReference>
<dbReference type="SUPFAM" id="SSF141086">
    <property type="entry name" value="Agglutinin HPA-like"/>
    <property type="match status" value="3"/>
</dbReference>
<dbReference type="InterPro" id="IPR037221">
    <property type="entry name" value="H-type_lectin_dom_sf"/>
</dbReference>
<proteinExistence type="predicted"/>
<dbReference type="PANTHER" id="PTHR46938">
    <property type="entry name" value="DISCOIDIN-1 SUBUNIT A-RELATED-RELATED"/>
    <property type="match status" value="1"/>
</dbReference>
<evidence type="ECO:0000259" key="2">
    <source>
        <dbReference type="Pfam" id="PF09458"/>
    </source>
</evidence>
<dbReference type="InterPro" id="IPR019019">
    <property type="entry name" value="H-type_lectin_domain"/>
</dbReference>
<dbReference type="GO" id="GO:0098636">
    <property type="term" value="C:protein complex involved in cell adhesion"/>
    <property type="evidence" value="ECO:0007669"/>
    <property type="project" value="TreeGrafter"/>
</dbReference>
<protein>
    <recommendedName>
        <fullName evidence="2">H-type lectin domain-containing protein</fullName>
    </recommendedName>
</protein>
<dbReference type="GO" id="GO:0046871">
    <property type="term" value="F:N-acetylgalactosamine binding"/>
    <property type="evidence" value="ECO:0007669"/>
    <property type="project" value="TreeGrafter"/>
</dbReference>
<feature type="region of interest" description="Disordered" evidence="1">
    <location>
        <begin position="1"/>
        <end position="21"/>
    </location>
</feature>
<gene>
    <name evidence="3" type="ORF">NP233_g5887</name>
</gene>
<evidence type="ECO:0000256" key="1">
    <source>
        <dbReference type="SAM" id="MobiDB-lite"/>
    </source>
</evidence>
<dbReference type="GO" id="GO:0070492">
    <property type="term" value="F:oligosaccharide binding"/>
    <property type="evidence" value="ECO:0007669"/>
    <property type="project" value="TreeGrafter"/>
</dbReference>
<dbReference type="Pfam" id="PF09458">
    <property type="entry name" value="H_lectin"/>
    <property type="match status" value="3"/>
</dbReference>
<dbReference type="InterPro" id="IPR052487">
    <property type="entry name" value="Galactose-binding_lectin"/>
</dbReference>
<dbReference type="GO" id="GO:0030247">
    <property type="term" value="F:polysaccharide binding"/>
    <property type="evidence" value="ECO:0007669"/>
    <property type="project" value="TreeGrafter"/>
</dbReference>
<feature type="domain" description="H-type lectin" evidence="2">
    <location>
        <begin position="24"/>
        <end position="81"/>
    </location>
</feature>
<organism evidence="3 4">
    <name type="scientific">Leucocoprinus birnbaumii</name>
    <dbReference type="NCBI Taxonomy" id="56174"/>
    <lineage>
        <taxon>Eukaryota</taxon>
        <taxon>Fungi</taxon>
        <taxon>Dikarya</taxon>
        <taxon>Basidiomycota</taxon>
        <taxon>Agaricomycotina</taxon>
        <taxon>Agaricomycetes</taxon>
        <taxon>Agaricomycetidae</taxon>
        <taxon>Agaricales</taxon>
        <taxon>Agaricineae</taxon>
        <taxon>Agaricaceae</taxon>
        <taxon>Leucocoprinus</taxon>
    </lineage>
</organism>
<keyword evidence="4" id="KW-1185">Reference proteome</keyword>
<name>A0AAD5VS09_9AGAR</name>
<accession>A0AAD5VS09</accession>
<dbReference type="Gene3D" id="2.60.40.2080">
    <property type="match status" value="3"/>
</dbReference>
<evidence type="ECO:0000313" key="3">
    <source>
        <dbReference type="EMBL" id="KAJ3568179.1"/>
    </source>
</evidence>